<feature type="transmembrane region" description="Helical" evidence="8">
    <location>
        <begin position="174"/>
        <end position="193"/>
    </location>
</feature>
<accession>A0A3E2U7J0</accession>
<dbReference type="SUPFAM" id="SSF52540">
    <property type="entry name" value="P-loop containing nucleoside triphosphate hydrolases"/>
    <property type="match status" value="1"/>
</dbReference>
<gene>
    <name evidence="11" type="ORF">DWZ46_05820</name>
</gene>
<dbReference type="SMART" id="SM00382">
    <property type="entry name" value="AAA"/>
    <property type="match status" value="1"/>
</dbReference>
<dbReference type="InterPro" id="IPR036640">
    <property type="entry name" value="ABC1_TM_sf"/>
</dbReference>
<evidence type="ECO:0000313" key="11">
    <source>
        <dbReference type="EMBL" id="RGB92127.1"/>
    </source>
</evidence>
<keyword evidence="4" id="KW-0547">Nucleotide-binding</keyword>
<evidence type="ECO:0000256" key="4">
    <source>
        <dbReference type="ARBA" id="ARBA00022741"/>
    </source>
</evidence>
<keyword evidence="7 8" id="KW-0472">Membrane</keyword>
<keyword evidence="3 8" id="KW-0812">Transmembrane</keyword>
<comment type="caution">
    <text evidence="11">The sequence shown here is derived from an EMBL/GenBank/DDBJ whole genome shotgun (WGS) entry which is preliminary data.</text>
</comment>
<feature type="domain" description="ABC transporter" evidence="9">
    <location>
        <begin position="350"/>
        <end position="584"/>
    </location>
</feature>
<evidence type="ECO:0000256" key="7">
    <source>
        <dbReference type="ARBA" id="ARBA00023136"/>
    </source>
</evidence>
<sequence length="591" mass="64228">MSAKAKSKLTPEQQKATMTRVLQKIKPYGFFVVCSLIVAAVSVAAQLYIPILCGSAIDMMLGKGAVDFAGVLRIIYEIIVVAVVAAFAQWLLSVCNNRITFAVSRDLRNAAMRKIQTLPLSYLDSHPSGDIVSRMVADVDTFADGLLMGFTQLFSGVLTILGTLLFMLQQNVPITLVVVCITPLSLVVASFLAKRSYKYFQSQSTVRGEQTALVNEMIEGQKVVQAFGHEAQSLEAFDEVNGRLQNVSLKAIFFSSMTNPATRFVNNIVYAGVGLVGAIYAVAGGITIGQLSIFLNYANQYTKPFNEISGVVTELQNALACAARVFELLDAEDQTPEAENAAKLVPDGHVQIEDVSFRYLPDRPLIEGLSLDVKPGQRIAIVGPTGCGKTTLINLLMRFYDVNGGSIKVSGTDIRDVTRASLRGSYGMVLQDTWLRAGTVRENIAYGKPDAPLDEVVAAAKAAHADSFIRRLPEGYDTVIAEDGGNISQGQKQLLCIARVMLCLPPMLILDEATSSIDTRTEVRIQAAFARMMQGRTSFIVAHRLSTIREADVILVMKDGHIVEQGDHDTLLAQGGFYAKLYNSQFEGVET</sequence>
<feature type="transmembrane region" description="Helical" evidence="8">
    <location>
        <begin position="71"/>
        <end position="92"/>
    </location>
</feature>
<feature type="transmembrane region" description="Helical" evidence="8">
    <location>
        <begin position="28"/>
        <end position="51"/>
    </location>
</feature>
<protein>
    <submittedName>
        <fullName evidence="11">ABC transporter ATP-binding protein</fullName>
    </submittedName>
</protein>
<dbReference type="PANTHER" id="PTHR43394:SF1">
    <property type="entry name" value="ATP-BINDING CASSETTE SUB-FAMILY B MEMBER 10, MITOCHONDRIAL"/>
    <property type="match status" value="1"/>
</dbReference>
<dbReference type="CDD" id="cd18547">
    <property type="entry name" value="ABC_6TM_Tm288_like"/>
    <property type="match status" value="1"/>
</dbReference>
<dbReference type="InterPro" id="IPR003439">
    <property type="entry name" value="ABC_transporter-like_ATP-bd"/>
</dbReference>
<feature type="transmembrane region" description="Helical" evidence="8">
    <location>
        <begin position="268"/>
        <end position="295"/>
    </location>
</feature>
<evidence type="ECO:0000256" key="1">
    <source>
        <dbReference type="ARBA" id="ARBA00004651"/>
    </source>
</evidence>
<keyword evidence="5 11" id="KW-0067">ATP-binding</keyword>
<dbReference type="CDD" id="cd03254">
    <property type="entry name" value="ABCC_Glucan_exporter_like"/>
    <property type="match status" value="1"/>
</dbReference>
<dbReference type="RefSeq" id="WP_158402795.1">
    <property type="nucleotide sequence ID" value="NZ_QVER01000005.1"/>
</dbReference>
<dbReference type="Gene3D" id="3.40.50.300">
    <property type="entry name" value="P-loop containing nucleotide triphosphate hydrolases"/>
    <property type="match status" value="1"/>
</dbReference>
<dbReference type="Pfam" id="PF00005">
    <property type="entry name" value="ABC_tran"/>
    <property type="match status" value="1"/>
</dbReference>
<dbReference type="InterPro" id="IPR011527">
    <property type="entry name" value="ABC1_TM_dom"/>
</dbReference>
<dbReference type="EMBL" id="QVER01000005">
    <property type="protein sequence ID" value="RGB92127.1"/>
    <property type="molecule type" value="Genomic_DNA"/>
</dbReference>
<dbReference type="PROSITE" id="PS00211">
    <property type="entry name" value="ABC_TRANSPORTER_1"/>
    <property type="match status" value="1"/>
</dbReference>
<dbReference type="Pfam" id="PF00664">
    <property type="entry name" value="ABC_membrane"/>
    <property type="match status" value="1"/>
</dbReference>
<keyword evidence="2" id="KW-0813">Transport</keyword>
<feature type="transmembrane region" description="Helical" evidence="8">
    <location>
        <begin position="145"/>
        <end position="168"/>
    </location>
</feature>
<reference evidence="11 12" key="1">
    <citation type="submission" date="2018-08" db="EMBL/GenBank/DDBJ databases">
        <title>A genome reference for cultivated species of the human gut microbiota.</title>
        <authorList>
            <person name="Zou Y."/>
            <person name="Xue W."/>
            <person name="Luo G."/>
        </authorList>
    </citation>
    <scope>NUCLEOTIDE SEQUENCE [LARGE SCALE GENOMIC DNA]</scope>
    <source>
        <strain evidence="11 12">AF32-8AC</strain>
    </source>
</reference>
<dbReference type="GO" id="GO:0005886">
    <property type="term" value="C:plasma membrane"/>
    <property type="evidence" value="ECO:0007669"/>
    <property type="project" value="UniProtKB-SubCell"/>
</dbReference>
<dbReference type="Gene3D" id="1.20.1560.10">
    <property type="entry name" value="ABC transporter type 1, transmembrane domain"/>
    <property type="match status" value="1"/>
</dbReference>
<evidence type="ECO:0000256" key="8">
    <source>
        <dbReference type="SAM" id="Phobius"/>
    </source>
</evidence>
<dbReference type="InterPro" id="IPR003593">
    <property type="entry name" value="AAA+_ATPase"/>
</dbReference>
<dbReference type="InterPro" id="IPR027417">
    <property type="entry name" value="P-loop_NTPase"/>
</dbReference>
<dbReference type="InterPro" id="IPR017871">
    <property type="entry name" value="ABC_transporter-like_CS"/>
</dbReference>
<dbReference type="GO" id="GO:0005524">
    <property type="term" value="F:ATP binding"/>
    <property type="evidence" value="ECO:0007669"/>
    <property type="project" value="UniProtKB-KW"/>
</dbReference>
<feature type="domain" description="ABC transmembrane type-1" evidence="10">
    <location>
        <begin position="35"/>
        <end position="317"/>
    </location>
</feature>
<dbReference type="Proteomes" id="UP000260991">
    <property type="component" value="Unassembled WGS sequence"/>
</dbReference>
<dbReference type="SUPFAM" id="SSF90123">
    <property type="entry name" value="ABC transporter transmembrane region"/>
    <property type="match status" value="1"/>
</dbReference>
<dbReference type="PROSITE" id="PS50929">
    <property type="entry name" value="ABC_TM1F"/>
    <property type="match status" value="1"/>
</dbReference>
<organism evidence="11 12">
    <name type="scientific">Faecalibacterium prausnitzii</name>
    <dbReference type="NCBI Taxonomy" id="853"/>
    <lineage>
        <taxon>Bacteria</taxon>
        <taxon>Bacillati</taxon>
        <taxon>Bacillota</taxon>
        <taxon>Clostridia</taxon>
        <taxon>Eubacteriales</taxon>
        <taxon>Oscillospiraceae</taxon>
        <taxon>Faecalibacterium</taxon>
    </lineage>
</organism>
<dbReference type="PANTHER" id="PTHR43394">
    <property type="entry name" value="ATP-DEPENDENT PERMEASE MDL1, MITOCHONDRIAL"/>
    <property type="match status" value="1"/>
</dbReference>
<evidence type="ECO:0000259" key="10">
    <source>
        <dbReference type="PROSITE" id="PS50929"/>
    </source>
</evidence>
<evidence type="ECO:0000256" key="6">
    <source>
        <dbReference type="ARBA" id="ARBA00022989"/>
    </source>
</evidence>
<dbReference type="AlphaFoldDB" id="A0A3E2U7J0"/>
<evidence type="ECO:0000256" key="3">
    <source>
        <dbReference type="ARBA" id="ARBA00022692"/>
    </source>
</evidence>
<dbReference type="GO" id="GO:0016887">
    <property type="term" value="F:ATP hydrolysis activity"/>
    <property type="evidence" value="ECO:0007669"/>
    <property type="project" value="InterPro"/>
</dbReference>
<evidence type="ECO:0000256" key="2">
    <source>
        <dbReference type="ARBA" id="ARBA00022448"/>
    </source>
</evidence>
<dbReference type="GO" id="GO:0015421">
    <property type="term" value="F:ABC-type oligopeptide transporter activity"/>
    <property type="evidence" value="ECO:0007669"/>
    <property type="project" value="TreeGrafter"/>
</dbReference>
<keyword evidence="6 8" id="KW-1133">Transmembrane helix</keyword>
<evidence type="ECO:0000256" key="5">
    <source>
        <dbReference type="ARBA" id="ARBA00022840"/>
    </source>
</evidence>
<evidence type="ECO:0000313" key="12">
    <source>
        <dbReference type="Proteomes" id="UP000260991"/>
    </source>
</evidence>
<proteinExistence type="predicted"/>
<dbReference type="PROSITE" id="PS50893">
    <property type="entry name" value="ABC_TRANSPORTER_2"/>
    <property type="match status" value="1"/>
</dbReference>
<dbReference type="InterPro" id="IPR039421">
    <property type="entry name" value="Type_1_exporter"/>
</dbReference>
<dbReference type="FunFam" id="3.40.50.300:FF:000287">
    <property type="entry name" value="Multidrug ABC transporter ATP-binding protein"/>
    <property type="match status" value="1"/>
</dbReference>
<evidence type="ECO:0000259" key="9">
    <source>
        <dbReference type="PROSITE" id="PS50893"/>
    </source>
</evidence>
<comment type="subcellular location">
    <subcellularLocation>
        <location evidence="1">Cell membrane</location>
        <topology evidence="1">Multi-pass membrane protein</topology>
    </subcellularLocation>
</comment>
<name>A0A3E2U7J0_9FIRM</name>